<gene>
    <name evidence="1" type="ORF">EPI10_011536</name>
</gene>
<sequence length="223" mass="25203">MKEVVKKELLKWLDAGIVYAISDSEWVSPTQCVPKKGCLTVGMIKSFQEKTTFTSPFGAGVDVFMDGFSVYEDSFQECLDNLEKVLKRCEETNLVLNWEKSHFMVKEGLVLGHQISGKGLEVDKAKVEVIKHLSNSTNVKGCDQCQKIGNISKRDEMSQTGIIDVEVFDVWGIDFMGPFLSSFENKYILLAVDYVLKWVEVAALPTNNTKSVVRFLKKHIRHV</sequence>
<dbReference type="AlphaFoldDB" id="A0A5B6W700"/>
<dbReference type="PANTHER" id="PTHR47266">
    <property type="entry name" value="ENDONUCLEASE-RELATED"/>
    <property type="match status" value="1"/>
</dbReference>
<dbReference type="SUPFAM" id="SSF56672">
    <property type="entry name" value="DNA/RNA polymerases"/>
    <property type="match status" value="1"/>
</dbReference>
<dbReference type="Gene3D" id="3.30.420.10">
    <property type="entry name" value="Ribonuclease H-like superfamily/Ribonuclease H"/>
    <property type="match status" value="1"/>
</dbReference>
<dbReference type="InterPro" id="IPR036397">
    <property type="entry name" value="RNaseH_sf"/>
</dbReference>
<organism evidence="1 2">
    <name type="scientific">Gossypium australe</name>
    <dbReference type="NCBI Taxonomy" id="47621"/>
    <lineage>
        <taxon>Eukaryota</taxon>
        <taxon>Viridiplantae</taxon>
        <taxon>Streptophyta</taxon>
        <taxon>Embryophyta</taxon>
        <taxon>Tracheophyta</taxon>
        <taxon>Spermatophyta</taxon>
        <taxon>Magnoliopsida</taxon>
        <taxon>eudicotyledons</taxon>
        <taxon>Gunneridae</taxon>
        <taxon>Pentapetalae</taxon>
        <taxon>rosids</taxon>
        <taxon>malvids</taxon>
        <taxon>Malvales</taxon>
        <taxon>Malvaceae</taxon>
        <taxon>Malvoideae</taxon>
        <taxon>Gossypium</taxon>
    </lineage>
</organism>
<comment type="caution">
    <text evidence="1">The sequence shown here is derived from an EMBL/GenBank/DDBJ whole genome shotgun (WGS) entry which is preliminary data.</text>
</comment>
<dbReference type="InterPro" id="IPR052160">
    <property type="entry name" value="Gypsy_RT_Integrase-like"/>
</dbReference>
<dbReference type="OrthoDB" id="1709213at2759"/>
<keyword evidence="2" id="KW-1185">Reference proteome</keyword>
<proteinExistence type="predicted"/>
<dbReference type="InterPro" id="IPR012337">
    <property type="entry name" value="RNaseH-like_sf"/>
</dbReference>
<dbReference type="InterPro" id="IPR043502">
    <property type="entry name" value="DNA/RNA_pol_sf"/>
</dbReference>
<evidence type="ECO:0000313" key="1">
    <source>
        <dbReference type="EMBL" id="KAA3477659.1"/>
    </source>
</evidence>
<dbReference type="Gene3D" id="3.30.70.270">
    <property type="match status" value="1"/>
</dbReference>
<dbReference type="Proteomes" id="UP000325315">
    <property type="component" value="Unassembled WGS sequence"/>
</dbReference>
<evidence type="ECO:0000313" key="2">
    <source>
        <dbReference type="Proteomes" id="UP000325315"/>
    </source>
</evidence>
<dbReference type="EMBL" id="SMMG02000004">
    <property type="protein sequence ID" value="KAA3477659.1"/>
    <property type="molecule type" value="Genomic_DNA"/>
</dbReference>
<name>A0A5B6W700_9ROSI</name>
<accession>A0A5B6W700</accession>
<protein>
    <submittedName>
        <fullName evidence="1">Retrovirus-related Pol polyprotein from transposon 17.6</fullName>
    </submittedName>
</protein>
<dbReference type="InterPro" id="IPR043128">
    <property type="entry name" value="Rev_trsase/Diguanyl_cyclase"/>
</dbReference>
<dbReference type="Gene3D" id="3.10.10.10">
    <property type="entry name" value="HIV Type 1 Reverse Transcriptase, subunit A, domain 1"/>
    <property type="match status" value="1"/>
</dbReference>
<dbReference type="GO" id="GO:0003676">
    <property type="term" value="F:nucleic acid binding"/>
    <property type="evidence" value="ECO:0007669"/>
    <property type="project" value="InterPro"/>
</dbReference>
<dbReference type="SUPFAM" id="SSF53098">
    <property type="entry name" value="Ribonuclease H-like"/>
    <property type="match status" value="1"/>
</dbReference>
<reference evidence="2" key="1">
    <citation type="journal article" date="2019" name="Plant Biotechnol. J.">
        <title>Genome sequencing of the Australian wild diploid species Gossypium australe highlights disease resistance and delayed gland morphogenesis.</title>
        <authorList>
            <person name="Cai Y."/>
            <person name="Cai X."/>
            <person name="Wang Q."/>
            <person name="Wang P."/>
            <person name="Zhang Y."/>
            <person name="Cai C."/>
            <person name="Xu Y."/>
            <person name="Wang K."/>
            <person name="Zhou Z."/>
            <person name="Wang C."/>
            <person name="Geng S."/>
            <person name="Li B."/>
            <person name="Dong Q."/>
            <person name="Hou Y."/>
            <person name="Wang H."/>
            <person name="Ai P."/>
            <person name="Liu Z."/>
            <person name="Yi F."/>
            <person name="Sun M."/>
            <person name="An G."/>
            <person name="Cheng J."/>
            <person name="Zhang Y."/>
            <person name="Shi Q."/>
            <person name="Xie Y."/>
            <person name="Shi X."/>
            <person name="Chang Y."/>
            <person name="Huang F."/>
            <person name="Chen Y."/>
            <person name="Hong S."/>
            <person name="Mi L."/>
            <person name="Sun Q."/>
            <person name="Zhang L."/>
            <person name="Zhou B."/>
            <person name="Peng R."/>
            <person name="Zhang X."/>
            <person name="Liu F."/>
        </authorList>
    </citation>
    <scope>NUCLEOTIDE SEQUENCE [LARGE SCALE GENOMIC DNA]</scope>
    <source>
        <strain evidence="2">cv. PA1801</strain>
    </source>
</reference>